<evidence type="ECO:0000313" key="1">
    <source>
        <dbReference type="EMBL" id="PPR86494.1"/>
    </source>
</evidence>
<protein>
    <submittedName>
        <fullName evidence="1">Uncharacterized protein</fullName>
    </submittedName>
</protein>
<proteinExistence type="predicted"/>
<accession>A0A2P5W5Y4</accession>
<gene>
    <name evidence="1" type="ORF">GOBAR_AA34197</name>
</gene>
<name>A0A2P5W5Y4_GOSBA</name>
<dbReference type="Proteomes" id="UP000239757">
    <property type="component" value="Unassembled WGS sequence"/>
</dbReference>
<dbReference type="AlphaFoldDB" id="A0A2P5W5Y4"/>
<dbReference type="EMBL" id="KZ668966">
    <property type="protein sequence ID" value="PPR86494.1"/>
    <property type="molecule type" value="Genomic_DNA"/>
</dbReference>
<sequence>MSSSSLFVPSSCSSEMTLAACPLNLDGLTGIVWEVSEGGTTSVVPVGVTSMGAIYSRVDLLAHHVGPSTMSVFQYQ</sequence>
<organism evidence="1 2">
    <name type="scientific">Gossypium barbadense</name>
    <name type="common">Sea Island cotton</name>
    <name type="synonym">Hibiscus barbadensis</name>
    <dbReference type="NCBI Taxonomy" id="3634"/>
    <lineage>
        <taxon>Eukaryota</taxon>
        <taxon>Viridiplantae</taxon>
        <taxon>Streptophyta</taxon>
        <taxon>Embryophyta</taxon>
        <taxon>Tracheophyta</taxon>
        <taxon>Spermatophyta</taxon>
        <taxon>Magnoliopsida</taxon>
        <taxon>eudicotyledons</taxon>
        <taxon>Gunneridae</taxon>
        <taxon>Pentapetalae</taxon>
        <taxon>rosids</taxon>
        <taxon>malvids</taxon>
        <taxon>Malvales</taxon>
        <taxon>Malvaceae</taxon>
        <taxon>Malvoideae</taxon>
        <taxon>Gossypium</taxon>
    </lineage>
</organism>
<evidence type="ECO:0000313" key="2">
    <source>
        <dbReference type="Proteomes" id="UP000239757"/>
    </source>
</evidence>
<reference evidence="1 2" key="1">
    <citation type="submission" date="2015-01" db="EMBL/GenBank/DDBJ databases">
        <title>Genome of allotetraploid Gossypium barbadense reveals genomic plasticity and fiber elongation in cotton evolution.</title>
        <authorList>
            <person name="Chen X."/>
            <person name="Liu X."/>
            <person name="Zhao B."/>
            <person name="Zheng H."/>
            <person name="Hu Y."/>
            <person name="Lu G."/>
            <person name="Yang C."/>
            <person name="Chen J."/>
            <person name="Shan C."/>
            <person name="Zhang L."/>
            <person name="Zhou Y."/>
            <person name="Wang L."/>
            <person name="Guo W."/>
            <person name="Bai Y."/>
            <person name="Ruan J."/>
            <person name="Shangguan X."/>
            <person name="Mao Y."/>
            <person name="Jiang J."/>
            <person name="Zhu Y."/>
            <person name="Lei J."/>
            <person name="Kang H."/>
            <person name="Chen S."/>
            <person name="He X."/>
            <person name="Wang R."/>
            <person name="Wang Y."/>
            <person name="Chen J."/>
            <person name="Wang L."/>
            <person name="Yu S."/>
            <person name="Wang B."/>
            <person name="Wei J."/>
            <person name="Song S."/>
            <person name="Lu X."/>
            <person name="Gao Z."/>
            <person name="Gu W."/>
            <person name="Deng X."/>
            <person name="Ma D."/>
            <person name="Wang S."/>
            <person name="Liang W."/>
            <person name="Fang L."/>
            <person name="Cai C."/>
            <person name="Zhu X."/>
            <person name="Zhou B."/>
            <person name="Zhang Y."/>
            <person name="Chen Z."/>
            <person name="Xu S."/>
            <person name="Zhu R."/>
            <person name="Wang S."/>
            <person name="Zhang T."/>
            <person name="Zhao G."/>
        </authorList>
    </citation>
    <scope>NUCLEOTIDE SEQUENCE [LARGE SCALE GENOMIC DNA]</scope>
    <source>
        <strain evidence="2">cv. Xinhai21</strain>
        <tissue evidence="1">Leaf</tissue>
    </source>
</reference>